<evidence type="ECO:0000256" key="6">
    <source>
        <dbReference type="ARBA" id="ARBA00022806"/>
    </source>
</evidence>
<comment type="subcellular location">
    <subcellularLocation>
        <location evidence="1">Nucleus</location>
    </subcellularLocation>
</comment>
<keyword evidence="8" id="KW-0508">mRNA splicing</keyword>
<dbReference type="InterPro" id="IPR011709">
    <property type="entry name" value="DEAD-box_helicase_OB_fold"/>
</dbReference>
<keyword evidence="6" id="KW-0347">Helicase</keyword>
<evidence type="ECO:0000313" key="16">
    <source>
        <dbReference type="EMBL" id="CDP34877.1"/>
    </source>
</evidence>
<dbReference type="FunFam" id="3.40.50.300:FF:000615">
    <property type="entry name" value="pre-mRNA-splicing factor ATP-dependent RNA helicase DEAH7"/>
    <property type="match status" value="1"/>
</dbReference>
<feature type="domain" description="Helicase ATP-binding" evidence="14">
    <location>
        <begin position="436"/>
        <end position="599"/>
    </location>
</feature>
<feature type="compositionally biased region" description="Basic and acidic residues" evidence="13">
    <location>
        <begin position="171"/>
        <end position="217"/>
    </location>
</feature>
<dbReference type="InterPro" id="IPR011545">
    <property type="entry name" value="DEAD/DEAH_box_helicase_dom"/>
</dbReference>
<dbReference type="GO" id="GO:0005524">
    <property type="term" value="F:ATP binding"/>
    <property type="evidence" value="ECO:0007669"/>
    <property type="project" value="UniProtKB-KW"/>
</dbReference>
<dbReference type="PhylomeDB" id="A0A060T7K3"/>
<protein>
    <recommendedName>
        <fullName evidence="12">Pre-mRNA-splicing factor ATP-dependent RNA helicase PRP16</fullName>
        <ecNumber evidence="2">3.6.4.13</ecNumber>
    </recommendedName>
</protein>
<dbReference type="Pfam" id="PF04408">
    <property type="entry name" value="WHD_HA2"/>
    <property type="match status" value="1"/>
</dbReference>
<dbReference type="Gene3D" id="3.40.50.300">
    <property type="entry name" value="P-loop containing nucleotide triphosphate hydrolases"/>
    <property type="match status" value="2"/>
</dbReference>
<reference evidence="16" key="1">
    <citation type="submission" date="2014-02" db="EMBL/GenBank/DDBJ databases">
        <authorList>
            <person name="Genoscope - CEA"/>
        </authorList>
    </citation>
    <scope>NUCLEOTIDE SEQUENCE</scope>
    <source>
        <strain evidence="16">LS3</strain>
    </source>
</reference>
<dbReference type="GO" id="GO:0005681">
    <property type="term" value="C:spliceosomal complex"/>
    <property type="evidence" value="ECO:0007669"/>
    <property type="project" value="UniProtKB-ARBA"/>
</dbReference>
<feature type="region of interest" description="Disordered" evidence="13">
    <location>
        <begin position="339"/>
        <end position="419"/>
    </location>
</feature>
<feature type="compositionally biased region" description="Basic and acidic residues" evidence="13">
    <location>
        <begin position="1083"/>
        <end position="1093"/>
    </location>
</feature>
<dbReference type="CDD" id="cd18791">
    <property type="entry name" value="SF2_C_RHA"/>
    <property type="match status" value="1"/>
</dbReference>
<evidence type="ECO:0000256" key="2">
    <source>
        <dbReference type="ARBA" id="ARBA00012552"/>
    </source>
</evidence>
<feature type="domain" description="Helicase C-terminal" evidence="15">
    <location>
        <begin position="613"/>
        <end position="796"/>
    </location>
</feature>
<evidence type="ECO:0000256" key="10">
    <source>
        <dbReference type="ARBA" id="ARBA00038040"/>
    </source>
</evidence>
<dbReference type="EC" id="3.6.4.13" evidence="2"/>
<dbReference type="GO" id="GO:0016787">
    <property type="term" value="F:hydrolase activity"/>
    <property type="evidence" value="ECO:0007669"/>
    <property type="project" value="UniProtKB-KW"/>
</dbReference>
<comment type="catalytic activity">
    <reaction evidence="11">
        <text>ATP + H2O = ADP + phosphate + H(+)</text>
        <dbReference type="Rhea" id="RHEA:13065"/>
        <dbReference type="ChEBI" id="CHEBI:15377"/>
        <dbReference type="ChEBI" id="CHEBI:15378"/>
        <dbReference type="ChEBI" id="CHEBI:30616"/>
        <dbReference type="ChEBI" id="CHEBI:43474"/>
        <dbReference type="ChEBI" id="CHEBI:456216"/>
        <dbReference type="EC" id="3.6.4.13"/>
    </reaction>
</comment>
<dbReference type="InterPro" id="IPR048333">
    <property type="entry name" value="HA2_WH"/>
</dbReference>
<dbReference type="FunFam" id="1.10.10.2130:FF:000001">
    <property type="entry name" value="Pre-mRNA-splicing factor ATP-dependent RNA helicase"/>
    <property type="match status" value="1"/>
</dbReference>
<dbReference type="GO" id="GO:0071826">
    <property type="term" value="P:protein-RNA complex organization"/>
    <property type="evidence" value="ECO:0007669"/>
    <property type="project" value="UniProtKB-ARBA"/>
</dbReference>
<dbReference type="AlphaFoldDB" id="A0A060T7K3"/>
<feature type="compositionally biased region" description="Basic and acidic residues" evidence="13">
    <location>
        <begin position="64"/>
        <end position="86"/>
    </location>
</feature>
<name>A0A060T7K3_BLAAD</name>
<dbReference type="Pfam" id="PF07717">
    <property type="entry name" value="OB_NTP_bind"/>
    <property type="match status" value="1"/>
</dbReference>
<feature type="compositionally biased region" description="Basic and acidic residues" evidence="13">
    <location>
        <begin position="148"/>
        <end position="157"/>
    </location>
</feature>
<evidence type="ECO:0000256" key="3">
    <source>
        <dbReference type="ARBA" id="ARBA00022664"/>
    </source>
</evidence>
<keyword evidence="5" id="KW-0378">Hydrolase</keyword>
<feature type="compositionally biased region" description="Acidic residues" evidence="13">
    <location>
        <begin position="218"/>
        <end position="230"/>
    </location>
</feature>
<feature type="compositionally biased region" description="Low complexity" evidence="13">
    <location>
        <begin position="158"/>
        <end position="167"/>
    </location>
</feature>
<dbReference type="InterPro" id="IPR002464">
    <property type="entry name" value="DNA/RNA_helicase_DEAH_CS"/>
</dbReference>
<dbReference type="SMART" id="SM00847">
    <property type="entry name" value="HA2"/>
    <property type="match status" value="1"/>
</dbReference>
<feature type="compositionally biased region" description="Polar residues" evidence="13">
    <location>
        <begin position="397"/>
        <end position="416"/>
    </location>
</feature>
<keyword evidence="7" id="KW-0067">ATP-binding</keyword>
<feature type="region of interest" description="Disordered" evidence="13">
    <location>
        <begin position="1083"/>
        <end position="1116"/>
    </location>
</feature>
<dbReference type="GO" id="GO:0022613">
    <property type="term" value="P:ribonucleoprotein complex biogenesis"/>
    <property type="evidence" value="ECO:0007669"/>
    <property type="project" value="UniProtKB-ARBA"/>
</dbReference>
<evidence type="ECO:0000256" key="13">
    <source>
        <dbReference type="SAM" id="MobiDB-lite"/>
    </source>
</evidence>
<dbReference type="GO" id="GO:0000398">
    <property type="term" value="P:mRNA splicing, via spliceosome"/>
    <property type="evidence" value="ECO:0007669"/>
    <property type="project" value="UniProtKB-ARBA"/>
</dbReference>
<dbReference type="Pfam" id="PF00271">
    <property type="entry name" value="Helicase_C"/>
    <property type="match status" value="1"/>
</dbReference>
<dbReference type="SMART" id="SM00490">
    <property type="entry name" value="HELICc"/>
    <property type="match status" value="1"/>
</dbReference>
<dbReference type="SMART" id="SM00487">
    <property type="entry name" value="DEXDc"/>
    <property type="match status" value="1"/>
</dbReference>
<evidence type="ECO:0000256" key="9">
    <source>
        <dbReference type="ARBA" id="ARBA00023242"/>
    </source>
</evidence>
<evidence type="ECO:0000259" key="15">
    <source>
        <dbReference type="PROSITE" id="PS51194"/>
    </source>
</evidence>
<evidence type="ECO:0000256" key="4">
    <source>
        <dbReference type="ARBA" id="ARBA00022741"/>
    </source>
</evidence>
<evidence type="ECO:0000256" key="11">
    <source>
        <dbReference type="ARBA" id="ARBA00047984"/>
    </source>
</evidence>
<evidence type="ECO:0000259" key="14">
    <source>
        <dbReference type="PROSITE" id="PS51192"/>
    </source>
</evidence>
<organism evidence="16">
    <name type="scientific">Blastobotrys adeninivorans</name>
    <name type="common">Yeast</name>
    <name type="synonym">Arxula adeninivorans</name>
    <dbReference type="NCBI Taxonomy" id="409370"/>
    <lineage>
        <taxon>Eukaryota</taxon>
        <taxon>Fungi</taxon>
        <taxon>Dikarya</taxon>
        <taxon>Ascomycota</taxon>
        <taxon>Saccharomycotina</taxon>
        <taxon>Dipodascomycetes</taxon>
        <taxon>Dipodascales</taxon>
        <taxon>Trichomonascaceae</taxon>
        <taxon>Blastobotrys</taxon>
    </lineage>
</organism>
<dbReference type="InterPro" id="IPR014001">
    <property type="entry name" value="Helicase_ATP-bd"/>
</dbReference>
<evidence type="ECO:0000256" key="8">
    <source>
        <dbReference type="ARBA" id="ARBA00023187"/>
    </source>
</evidence>
<accession>A0A060T7K3</accession>
<dbReference type="GO" id="GO:0034458">
    <property type="term" value="F:3'-5' RNA helicase activity"/>
    <property type="evidence" value="ECO:0007669"/>
    <property type="project" value="TreeGrafter"/>
</dbReference>
<dbReference type="InterPro" id="IPR007502">
    <property type="entry name" value="Helicase-assoc_dom"/>
</dbReference>
<dbReference type="PROSITE" id="PS51194">
    <property type="entry name" value="HELICASE_CTER"/>
    <property type="match status" value="1"/>
</dbReference>
<dbReference type="InterPro" id="IPR001650">
    <property type="entry name" value="Helicase_C-like"/>
</dbReference>
<reference evidence="16" key="2">
    <citation type="submission" date="2014-06" db="EMBL/GenBank/DDBJ databases">
        <title>The complete genome of Blastobotrys (Arxula) adeninivorans LS3 - a yeast of biotechnological interest.</title>
        <authorList>
            <person name="Kunze G."/>
            <person name="Gaillardin C."/>
            <person name="Czernicka M."/>
            <person name="Durrens P."/>
            <person name="Martin T."/>
            <person name="Boer E."/>
            <person name="Gabaldon T."/>
            <person name="Cruz J."/>
            <person name="Talla E."/>
            <person name="Marck C."/>
            <person name="Goffeau A."/>
            <person name="Barbe V."/>
            <person name="Baret P."/>
            <person name="Baronian K."/>
            <person name="Beier S."/>
            <person name="Bleykasten C."/>
            <person name="Bode R."/>
            <person name="Casaregola S."/>
            <person name="Despons L."/>
            <person name="Fairhead C."/>
            <person name="Giersberg M."/>
            <person name="Gierski P."/>
            <person name="Hahnel U."/>
            <person name="Hartmann A."/>
            <person name="Jankowska D."/>
            <person name="Jubin C."/>
            <person name="Jung P."/>
            <person name="Lafontaine I."/>
            <person name="Leh-Louis V."/>
            <person name="Lemaire M."/>
            <person name="Marcet-Houben M."/>
            <person name="Mascher M."/>
            <person name="Morel G."/>
            <person name="Richard G.-F."/>
            <person name="Riechen J."/>
            <person name="Sacerdot C."/>
            <person name="Sarkar A."/>
            <person name="Savel G."/>
            <person name="Schacherer J."/>
            <person name="Sherman D."/>
            <person name="Straub M.-L."/>
            <person name="Stein N."/>
            <person name="Thierry A."/>
            <person name="Trautwein-Schult A."/>
            <person name="Westhof E."/>
            <person name="Worch S."/>
            <person name="Dujon B."/>
            <person name="Souciet J.-L."/>
            <person name="Wincker P."/>
            <person name="Scholz U."/>
            <person name="Neuveglise N."/>
        </authorList>
    </citation>
    <scope>NUCLEOTIDE SEQUENCE</scope>
    <source>
        <strain evidence="16">LS3</strain>
    </source>
</reference>
<feature type="region of interest" description="Disordered" evidence="13">
    <location>
        <begin position="64"/>
        <end position="97"/>
    </location>
</feature>
<feature type="region of interest" description="Disordered" evidence="13">
    <location>
        <begin position="148"/>
        <end position="235"/>
    </location>
</feature>
<gene>
    <name evidence="16" type="ORF">GNLVRS02_ARAD1C22484g</name>
</gene>
<dbReference type="PROSITE" id="PS51192">
    <property type="entry name" value="HELICASE_ATP_BIND_1"/>
    <property type="match status" value="1"/>
</dbReference>
<dbReference type="Pfam" id="PF00270">
    <property type="entry name" value="DEAD"/>
    <property type="match status" value="1"/>
</dbReference>
<dbReference type="Gene3D" id="1.20.120.1080">
    <property type="match status" value="1"/>
</dbReference>
<dbReference type="FunFam" id="1.20.120.1080:FF:000018">
    <property type="entry name" value="Pre-mRNA-splicing factor ATP-dependent RNA helicase prp16"/>
    <property type="match status" value="1"/>
</dbReference>
<evidence type="ECO:0000256" key="7">
    <source>
        <dbReference type="ARBA" id="ARBA00022840"/>
    </source>
</evidence>
<dbReference type="FunFam" id="3.40.50.300:FF:000007">
    <property type="entry name" value="Pre-mRNA-splicing factor ATP-dependent RNA helicase"/>
    <property type="match status" value="1"/>
</dbReference>
<evidence type="ECO:0000256" key="1">
    <source>
        <dbReference type="ARBA" id="ARBA00004123"/>
    </source>
</evidence>
<proteinExistence type="inferred from homology"/>
<feature type="compositionally biased region" description="Basic and acidic residues" evidence="13">
    <location>
        <begin position="361"/>
        <end position="374"/>
    </location>
</feature>
<dbReference type="GO" id="GO:0003723">
    <property type="term" value="F:RNA binding"/>
    <property type="evidence" value="ECO:0007669"/>
    <property type="project" value="TreeGrafter"/>
</dbReference>
<keyword evidence="4" id="KW-0547">Nucleotide-binding</keyword>
<dbReference type="PANTHER" id="PTHR18934">
    <property type="entry name" value="ATP-DEPENDENT RNA HELICASE"/>
    <property type="match status" value="1"/>
</dbReference>
<comment type="similarity">
    <text evidence="10">Belongs to the DEAD box helicase family. DEAH subfamily. PRP16 sub-subfamily.</text>
</comment>
<evidence type="ECO:0000256" key="12">
    <source>
        <dbReference type="ARBA" id="ARBA00070009"/>
    </source>
</evidence>
<dbReference type="EMBL" id="HG937693">
    <property type="protein sequence ID" value="CDP34877.1"/>
    <property type="molecule type" value="Genomic_DNA"/>
</dbReference>
<dbReference type="SUPFAM" id="SSF52540">
    <property type="entry name" value="P-loop containing nucleoside triphosphate hydrolases"/>
    <property type="match status" value="1"/>
</dbReference>
<keyword evidence="9" id="KW-0539">Nucleus</keyword>
<keyword evidence="3" id="KW-0507">mRNA processing</keyword>
<sequence>MNVKELAERLSKQLNRQPNENLARQVIKFATTIPDLARFSKACLAFGRFDSDFLESIYHECRRQGPPAEENRVEYNRTVPKREKSPEGTPVVAPKKIKSEYSAAENNSQQDDDGPNVKVTFKKAHATPGSKWRDGSRLSATAQSRLEQIRAQRDGKRTASTTTSTTSDWNVVKKEGPEGRNDSVKREERYFLSRTRDNRREFRRPKPEPEEEKKLPESDDNDNDQDDEALDRDWYTGDDYGHAAGDEMHNLFYGGSYDAVDEMEMEQKMQKRISSIARQRQKDSDKWEHNRLHTSGVVGQGAIDTDFSEEQSRVHVFVHTLTPPFLDGHQVFTRQKDPISAVRDPESDLAQAARRGSTLVSERRQLRERQKQARDAASMAGTALGNVLGIEEEDDPSQNPSSNKYSDTMTKSSHSSKSLKEQRQFLPAFAVREDLVKVIRDNQVVVVVGETGSGKTTQLTQYLYEEGYGTRGIIGCTQPRRVAAMSVAKRVSEEMEVKLGSKVGYSIRFEDVTSSETIIKYMTEGVLLRESLDDSGLDKYSCIIMDEAHERSVNTDILLGLFKSVLHKRRDLKLIVTSATMNAERFSQFYGGAPQFTIPGRTYPVEIMYHHSPVEDYVDAAVRQVLSIHLQSGPGDILVFMTGQEDIEATCDILAERLAILDKPEPLLVLPIYSQMPADLQSRIFEPAPKGTRKVIVATNIAETSLTVDGISYVVDTGFSKLKMYNAKIGMDALQIAPISQANAGQRSGRAGRTGKGVAYRLYTERSMVEEMYPQTIPEIQRTNLSNTVLLLKSLGVSNLLEFDFLDPPPMDTMTASLYNLWALGALDNLGHLTKLGKKMSSFPMDPSLSKLVIMSAEYNCSEEMLTVVSMLSVPSVFYRPKERQEESDAAREKFFVPESDHLTLLNVYNQWKVNKYSDKWCSRHFLHSKSLKRAREVREQLLYIFESSLHTKVQSCGGDWDVVRLCICTGYFHQAAKAKGLGEFVNVRTNISMQLHPTSALYGLGYLPDFVVYHELILTSKQYMSTVTAVDPHWLAQFGGVFYSIKERGSGVSKKDAEYDYSERMRMEAEIERDRLKYEQELEKEKRADSRLKKSQKSAVVLPGSRQSKSRRRGI</sequence>
<dbReference type="Pfam" id="PF21010">
    <property type="entry name" value="HA2_C"/>
    <property type="match status" value="1"/>
</dbReference>
<evidence type="ECO:0000256" key="5">
    <source>
        <dbReference type="ARBA" id="ARBA00022801"/>
    </source>
</evidence>
<dbReference type="InterPro" id="IPR027417">
    <property type="entry name" value="P-loop_NTPase"/>
</dbReference>
<dbReference type="PANTHER" id="PTHR18934:SF91">
    <property type="entry name" value="PRE-MRNA-SPLICING FACTOR ATP-DEPENDENT RNA HELICASE PRP16"/>
    <property type="match status" value="1"/>
</dbReference>
<dbReference type="PROSITE" id="PS00690">
    <property type="entry name" value="DEAH_ATP_HELICASE"/>
    <property type="match status" value="1"/>
</dbReference>